<dbReference type="eggNOG" id="ENOG50338G3">
    <property type="taxonomic scope" value="Bacteria"/>
</dbReference>
<dbReference type="AlphaFoldDB" id="A0A023BYS2"/>
<dbReference type="EMBL" id="AQRA01000001">
    <property type="protein sequence ID" value="EZH75237.1"/>
    <property type="molecule type" value="Genomic_DNA"/>
</dbReference>
<evidence type="ECO:0000313" key="1">
    <source>
        <dbReference type="EMBL" id="EZH75237.1"/>
    </source>
</evidence>
<dbReference type="RefSeq" id="WP_034237549.1">
    <property type="nucleotide sequence ID" value="NZ_AQRA01000001.1"/>
</dbReference>
<sequence>MGKYSDDEWYLKEKEKYISEYGEIPPHWIVFPDSHPYSIMWRMGAGETFVMVFSNWFEDNYKEEKNRIDFFLKYPPPPRWMETMASYIWEEIPMEDFEKSKYLERIKELGFSGTEKYLSDLEDPKWLA</sequence>
<protein>
    <submittedName>
        <fullName evidence="1">Uncharacterized protein</fullName>
    </submittedName>
</protein>
<name>A0A023BYS2_9FLAO</name>
<dbReference type="STRING" id="1317122.ATO12_00230"/>
<proteinExistence type="predicted"/>
<dbReference type="Proteomes" id="UP000023541">
    <property type="component" value="Unassembled WGS sequence"/>
</dbReference>
<gene>
    <name evidence="1" type="ORF">ATO12_00230</name>
</gene>
<comment type="caution">
    <text evidence="1">The sequence shown here is derived from an EMBL/GenBank/DDBJ whole genome shotgun (WGS) entry which is preliminary data.</text>
</comment>
<accession>A0A023BYS2</accession>
<keyword evidence="2" id="KW-1185">Reference proteome</keyword>
<dbReference type="OrthoDB" id="67297at2"/>
<organism evidence="1 2">
    <name type="scientific">Aquimarina atlantica</name>
    <dbReference type="NCBI Taxonomy" id="1317122"/>
    <lineage>
        <taxon>Bacteria</taxon>
        <taxon>Pseudomonadati</taxon>
        <taxon>Bacteroidota</taxon>
        <taxon>Flavobacteriia</taxon>
        <taxon>Flavobacteriales</taxon>
        <taxon>Flavobacteriaceae</taxon>
        <taxon>Aquimarina</taxon>
    </lineage>
</organism>
<evidence type="ECO:0000313" key="2">
    <source>
        <dbReference type="Proteomes" id="UP000023541"/>
    </source>
</evidence>
<reference evidence="1 2" key="1">
    <citation type="submission" date="2014-04" db="EMBL/GenBank/DDBJ databases">
        <title>Aquimarina sp. 22II-S11-z7 Genome Sequencing.</title>
        <authorList>
            <person name="Lai Q."/>
        </authorList>
    </citation>
    <scope>NUCLEOTIDE SEQUENCE [LARGE SCALE GENOMIC DNA]</scope>
    <source>
        <strain evidence="1 2">22II-S11-z7</strain>
    </source>
</reference>